<dbReference type="AlphaFoldDB" id="A0A1H9W4M9"/>
<proteinExistence type="predicted"/>
<dbReference type="InterPro" id="IPR018631">
    <property type="entry name" value="AAA-ATPase-like_dom"/>
</dbReference>
<dbReference type="Proteomes" id="UP000182584">
    <property type="component" value="Unassembled WGS sequence"/>
</dbReference>
<sequence>MGTFVNPGMVKFETAVNSEIYVDKSGIIEYLNSVINTKSKYICVLRPRRFGKTTTADMVCAYYDSSVDSDKCRHIFEDMRIAKASSFESNQNAGVRS</sequence>
<evidence type="ECO:0000313" key="3">
    <source>
        <dbReference type="Proteomes" id="UP000182584"/>
    </source>
</evidence>
<name>A0A1H9W4M9_BUTFI</name>
<protein>
    <submittedName>
        <fullName evidence="2">Predicted AAA-ATPase</fullName>
    </submittedName>
</protein>
<reference evidence="2 3" key="1">
    <citation type="submission" date="2016-10" db="EMBL/GenBank/DDBJ databases">
        <authorList>
            <person name="de Groot N.N."/>
        </authorList>
    </citation>
    <scope>NUCLEOTIDE SEQUENCE [LARGE SCALE GENOMIC DNA]</scope>
    <source>
        <strain evidence="2 3">AR40</strain>
    </source>
</reference>
<gene>
    <name evidence="2" type="ORF">SAMN04487884_12718</name>
</gene>
<dbReference type="OrthoDB" id="1650748at2"/>
<evidence type="ECO:0000259" key="1">
    <source>
        <dbReference type="Pfam" id="PF09820"/>
    </source>
</evidence>
<dbReference type="Pfam" id="PF09820">
    <property type="entry name" value="AAA-ATPase_like"/>
    <property type="match status" value="1"/>
</dbReference>
<accession>A0A1H9W4M9</accession>
<organism evidence="2 3">
    <name type="scientific">Butyrivibrio fibrisolvens</name>
    <dbReference type="NCBI Taxonomy" id="831"/>
    <lineage>
        <taxon>Bacteria</taxon>
        <taxon>Bacillati</taxon>
        <taxon>Bacillota</taxon>
        <taxon>Clostridia</taxon>
        <taxon>Lachnospirales</taxon>
        <taxon>Lachnospiraceae</taxon>
        <taxon>Butyrivibrio</taxon>
    </lineage>
</organism>
<evidence type="ECO:0000313" key="2">
    <source>
        <dbReference type="EMBL" id="SES28906.1"/>
    </source>
</evidence>
<dbReference type="EMBL" id="FOGJ01000027">
    <property type="protein sequence ID" value="SES28906.1"/>
    <property type="molecule type" value="Genomic_DNA"/>
</dbReference>
<dbReference type="RefSeq" id="WP_074758115.1">
    <property type="nucleotide sequence ID" value="NZ_FOGJ01000027.1"/>
</dbReference>
<feature type="domain" description="AAA-ATPase-like" evidence="1">
    <location>
        <begin position="12"/>
        <end position="88"/>
    </location>
</feature>